<feature type="compositionally biased region" description="Low complexity" evidence="1">
    <location>
        <begin position="293"/>
        <end position="302"/>
    </location>
</feature>
<protein>
    <recommendedName>
        <fullName evidence="4">Rho termination factor N-terminal domain-containing protein</fullName>
    </recommendedName>
</protein>
<dbReference type="KEGG" id="slim:SCL_1100"/>
<dbReference type="EMBL" id="AP014879">
    <property type="protein sequence ID" value="BAV33413.1"/>
    <property type="molecule type" value="Genomic_DNA"/>
</dbReference>
<dbReference type="AlphaFoldDB" id="A0A1B4XF29"/>
<evidence type="ECO:0000256" key="1">
    <source>
        <dbReference type="SAM" id="MobiDB-lite"/>
    </source>
</evidence>
<proteinExistence type="predicted"/>
<dbReference type="Pfam" id="PF16258">
    <property type="entry name" value="DUF4912"/>
    <property type="match status" value="1"/>
</dbReference>
<feature type="region of interest" description="Disordered" evidence="1">
    <location>
        <begin position="46"/>
        <end position="79"/>
    </location>
</feature>
<dbReference type="InterPro" id="IPR032585">
    <property type="entry name" value="DUF4912"/>
</dbReference>
<dbReference type="InParanoid" id="A0A1B4XF29"/>
<reference evidence="2 3" key="1">
    <citation type="submission" date="2015-05" db="EMBL/GenBank/DDBJ databases">
        <title>Complete genome sequence of a sulfur-oxidizing gammaproteobacterium strain HA5.</title>
        <authorList>
            <person name="Miura A."/>
            <person name="Kojima H."/>
            <person name="Fukui M."/>
        </authorList>
    </citation>
    <scope>NUCLEOTIDE SEQUENCE [LARGE SCALE GENOMIC DNA]</scope>
    <source>
        <strain evidence="2 3">HA5</strain>
    </source>
</reference>
<sequence length="316" mass="34785">MHVKARTMPTKNLKELRALARSRGLRGYSKLSRRELEKLLSLGGMQTPAAAEKTAKPATTTPVVKVKAKSASPRVKSAPVRVAKKTLPAAKITPPKARPAPALTPQWEWAGDVQRQSADEEQIESAKYAVVPPGSAAPRAEAMDLNEDIDNLPPVAEATLCLLPQKPGVLHGYWVLPPDSAARAQSFRLRLGRIASDVFEIIDEIPVSRERGRWYFHVDESTDMGEVYLQLGYYEPDGRFVIATRRGIARIPSLHASNRTDRLWWVSEEQFRAMYRRAGGRVHGSRLGWAASISSPGGAPSSDRLAWPGGISSRQI</sequence>
<evidence type="ECO:0000313" key="3">
    <source>
        <dbReference type="Proteomes" id="UP000243180"/>
    </source>
</evidence>
<name>A0A1B4XF29_9GAMM</name>
<evidence type="ECO:0000313" key="2">
    <source>
        <dbReference type="EMBL" id="BAV33413.1"/>
    </source>
</evidence>
<keyword evidence="3" id="KW-1185">Reference proteome</keyword>
<evidence type="ECO:0008006" key="4">
    <source>
        <dbReference type="Google" id="ProtNLM"/>
    </source>
</evidence>
<accession>A0A1B4XF29</accession>
<feature type="region of interest" description="Disordered" evidence="1">
    <location>
        <begin position="293"/>
        <end position="316"/>
    </location>
</feature>
<dbReference type="Proteomes" id="UP000243180">
    <property type="component" value="Chromosome"/>
</dbReference>
<gene>
    <name evidence="2" type="ORF">SCL_1100</name>
</gene>
<organism evidence="2 3">
    <name type="scientific">Sulfuricaulis limicola</name>
    <dbReference type="NCBI Taxonomy" id="1620215"/>
    <lineage>
        <taxon>Bacteria</taxon>
        <taxon>Pseudomonadati</taxon>
        <taxon>Pseudomonadota</taxon>
        <taxon>Gammaproteobacteria</taxon>
        <taxon>Acidiferrobacterales</taxon>
        <taxon>Acidiferrobacteraceae</taxon>
        <taxon>Sulfuricaulis</taxon>
    </lineage>
</organism>